<evidence type="ECO:0000313" key="1">
    <source>
        <dbReference type="EMBL" id="JAS86976.1"/>
    </source>
</evidence>
<organism evidence="1">
    <name type="scientific">Homalodisca liturata</name>
    <dbReference type="NCBI Taxonomy" id="320908"/>
    <lineage>
        <taxon>Eukaryota</taxon>
        <taxon>Metazoa</taxon>
        <taxon>Ecdysozoa</taxon>
        <taxon>Arthropoda</taxon>
        <taxon>Hexapoda</taxon>
        <taxon>Insecta</taxon>
        <taxon>Pterygota</taxon>
        <taxon>Neoptera</taxon>
        <taxon>Paraneoptera</taxon>
        <taxon>Hemiptera</taxon>
        <taxon>Auchenorrhyncha</taxon>
        <taxon>Membracoidea</taxon>
        <taxon>Cicadellidae</taxon>
        <taxon>Cicadellinae</taxon>
        <taxon>Proconiini</taxon>
        <taxon>Homalodisca</taxon>
    </lineage>
</organism>
<protein>
    <submittedName>
        <fullName evidence="1">Uncharacterized protein</fullName>
    </submittedName>
</protein>
<dbReference type="AlphaFoldDB" id="A0A1B6IJ85"/>
<sequence length="236" mass="26576">QQVSIVSQRETITNQQPRVLQLPNYQNYSGGQAVQNENKTLKSAEVKKRLAMHALANVAKRRMMAVNGEMSTPSVAQILPERRGDPTQLNIQNYPKLTQILSSRNNNSGQQMCTNLQQNPSQHQNWSVQQVPASPRNYFRHDPSTPRHISTTLPNVVDEAPSPASTCSVQQISPRMGQELITNQQYLNHHSVQICEKASSQPTGPSQEVVQTEQCTLTWKDPDELEQDIRDIEDTL</sequence>
<reference evidence="1" key="1">
    <citation type="submission" date="2015-11" db="EMBL/GenBank/DDBJ databases">
        <title>De novo transcriptome assembly of four potential Pierce s Disease insect vectors from Arizona vineyards.</title>
        <authorList>
            <person name="Tassone E.E."/>
        </authorList>
    </citation>
    <scope>NUCLEOTIDE SEQUENCE</scope>
</reference>
<gene>
    <name evidence="1" type="ORF">g.57961</name>
</gene>
<feature type="non-terminal residue" evidence="1">
    <location>
        <position position="1"/>
    </location>
</feature>
<accession>A0A1B6IJ85</accession>
<name>A0A1B6IJ85_9HEMI</name>
<dbReference type="EMBL" id="GECU01020730">
    <property type="protein sequence ID" value="JAS86976.1"/>
    <property type="molecule type" value="Transcribed_RNA"/>
</dbReference>
<proteinExistence type="predicted"/>
<feature type="non-terminal residue" evidence="1">
    <location>
        <position position="236"/>
    </location>
</feature>